<dbReference type="RefSeq" id="WP_098038363.1">
    <property type="nucleotide sequence ID" value="NZ_CWGJ01000012.1"/>
</dbReference>
<dbReference type="EMBL" id="CWGJ01000012">
    <property type="protein sequence ID" value="CRX38505.1"/>
    <property type="molecule type" value="Genomic_DNA"/>
</dbReference>
<keyword evidence="3" id="KW-0479">Metal-binding</keyword>
<protein>
    <submittedName>
        <fullName evidence="7">Metallo-beta-lactamase superfamily protein</fullName>
    </submittedName>
</protein>
<evidence type="ECO:0000256" key="5">
    <source>
        <dbReference type="ARBA" id="ARBA00022833"/>
    </source>
</evidence>
<dbReference type="GO" id="GO:0070813">
    <property type="term" value="P:hydrogen sulfide metabolic process"/>
    <property type="evidence" value="ECO:0007669"/>
    <property type="project" value="TreeGrafter"/>
</dbReference>
<dbReference type="SUPFAM" id="SSF56281">
    <property type="entry name" value="Metallo-hydrolase/oxidoreductase"/>
    <property type="match status" value="1"/>
</dbReference>
<evidence type="ECO:0000256" key="2">
    <source>
        <dbReference type="ARBA" id="ARBA00006759"/>
    </source>
</evidence>
<dbReference type="SMART" id="SM00849">
    <property type="entry name" value="Lactamase_B"/>
    <property type="match status" value="1"/>
</dbReference>
<dbReference type="Pfam" id="PF00753">
    <property type="entry name" value="Lactamase_B"/>
    <property type="match status" value="1"/>
</dbReference>
<dbReference type="InterPro" id="IPR035680">
    <property type="entry name" value="Clx_II_MBL"/>
</dbReference>
<name>A0A0H5E5J2_9BACT</name>
<dbReference type="AlphaFoldDB" id="A0A0H5E5J2"/>
<dbReference type="GO" id="GO:0006749">
    <property type="term" value="P:glutathione metabolic process"/>
    <property type="evidence" value="ECO:0007669"/>
    <property type="project" value="TreeGrafter"/>
</dbReference>
<keyword evidence="4" id="KW-0378">Hydrolase</keyword>
<dbReference type="OrthoDB" id="9800872at2"/>
<dbReference type="PANTHER" id="PTHR43084:SF1">
    <property type="entry name" value="PERSULFIDE DIOXYGENASE ETHE1, MITOCHONDRIAL"/>
    <property type="match status" value="1"/>
</dbReference>
<dbReference type="Proteomes" id="UP000220251">
    <property type="component" value="Unassembled WGS sequence"/>
</dbReference>
<dbReference type="InterPro" id="IPR001279">
    <property type="entry name" value="Metallo-B-lactamas"/>
</dbReference>
<comment type="cofactor">
    <cofactor evidence="1">
        <name>Zn(2+)</name>
        <dbReference type="ChEBI" id="CHEBI:29105"/>
    </cofactor>
</comment>
<organism evidence="7 8">
    <name type="scientific">Estrella lausannensis</name>
    <dbReference type="NCBI Taxonomy" id="483423"/>
    <lineage>
        <taxon>Bacteria</taxon>
        <taxon>Pseudomonadati</taxon>
        <taxon>Chlamydiota</taxon>
        <taxon>Chlamydiia</taxon>
        <taxon>Parachlamydiales</taxon>
        <taxon>Candidatus Criblamydiaceae</taxon>
        <taxon>Estrella</taxon>
    </lineage>
</organism>
<feature type="domain" description="Metallo-beta-lactamase" evidence="6">
    <location>
        <begin position="14"/>
        <end position="172"/>
    </location>
</feature>
<gene>
    <name evidence="7" type="ORF">ELAC_1162</name>
</gene>
<evidence type="ECO:0000313" key="7">
    <source>
        <dbReference type="EMBL" id="CRX38505.1"/>
    </source>
</evidence>
<dbReference type="InterPro" id="IPR051682">
    <property type="entry name" value="Mito_Persulfide_Diox"/>
</dbReference>
<sequence>MQFIFEQIDTAGDRNFGYLIGDRKAKEAVIVDPSFRPEFIVRRAEAQELKVLFIINTHSHYDHTFGNTIAKRLTGAEIIAWQGSDSQKDIGIKDLTQIAVGDFTLQALHTPGHSEDHLVYFIPHYNVLLTGDHLFVGKIGGTKDKESAQKQYDSFQKMLHLLPPEATVWPGHDYGCRPSSTLYMESKTNPFLMARSLEEFYEVKDAWKAIKLRNGLV</sequence>
<dbReference type="GO" id="GO:0050313">
    <property type="term" value="F:sulfur dioxygenase activity"/>
    <property type="evidence" value="ECO:0007669"/>
    <property type="project" value="TreeGrafter"/>
</dbReference>
<keyword evidence="8" id="KW-1185">Reference proteome</keyword>
<dbReference type="PANTHER" id="PTHR43084">
    <property type="entry name" value="PERSULFIDE DIOXYGENASE ETHE1"/>
    <property type="match status" value="1"/>
</dbReference>
<comment type="similarity">
    <text evidence="2">Belongs to the metallo-beta-lactamase superfamily. Glyoxalase II family.</text>
</comment>
<evidence type="ECO:0000256" key="4">
    <source>
        <dbReference type="ARBA" id="ARBA00022801"/>
    </source>
</evidence>
<evidence type="ECO:0000256" key="3">
    <source>
        <dbReference type="ARBA" id="ARBA00022723"/>
    </source>
</evidence>
<evidence type="ECO:0000259" key="6">
    <source>
        <dbReference type="SMART" id="SM00849"/>
    </source>
</evidence>
<proteinExistence type="inferred from homology"/>
<dbReference type="Gene3D" id="3.60.15.10">
    <property type="entry name" value="Ribonuclease Z/Hydroxyacylglutathione hydrolase-like"/>
    <property type="match status" value="1"/>
</dbReference>
<evidence type="ECO:0000256" key="1">
    <source>
        <dbReference type="ARBA" id="ARBA00001947"/>
    </source>
</evidence>
<dbReference type="GO" id="GO:0046872">
    <property type="term" value="F:metal ion binding"/>
    <property type="evidence" value="ECO:0007669"/>
    <property type="project" value="UniProtKB-KW"/>
</dbReference>
<accession>A0A0H5E5J2</accession>
<dbReference type="GO" id="GO:0016787">
    <property type="term" value="F:hydrolase activity"/>
    <property type="evidence" value="ECO:0007669"/>
    <property type="project" value="UniProtKB-KW"/>
</dbReference>
<evidence type="ECO:0000313" key="8">
    <source>
        <dbReference type="Proteomes" id="UP000220251"/>
    </source>
</evidence>
<dbReference type="InterPro" id="IPR036866">
    <property type="entry name" value="RibonucZ/Hydroxyglut_hydro"/>
</dbReference>
<dbReference type="CDD" id="cd07723">
    <property type="entry name" value="hydroxyacylglutathione_hydrolase_MBL-fold"/>
    <property type="match status" value="1"/>
</dbReference>
<keyword evidence="5" id="KW-0862">Zinc</keyword>
<reference evidence="8" key="1">
    <citation type="submission" date="2015-06" db="EMBL/GenBank/DDBJ databases">
        <authorList>
            <person name="Bertelli C."/>
        </authorList>
    </citation>
    <scope>NUCLEOTIDE SEQUENCE [LARGE SCALE GENOMIC DNA]</scope>
    <source>
        <strain evidence="8">CRIB-30</strain>
    </source>
</reference>